<dbReference type="RefSeq" id="XP_030980143.1">
    <property type="nucleotide sequence ID" value="XM_031130911.1"/>
</dbReference>
<reference evidence="3" key="2">
    <citation type="submission" date="2019-10" db="EMBL/GenBank/DDBJ databases">
        <authorList>
            <consortium name="NCBI Genome Project"/>
        </authorList>
    </citation>
    <scope>NUCLEOTIDE SEQUENCE</scope>
    <source>
        <strain evidence="3">NI907</strain>
    </source>
</reference>
<reference evidence="2 3" key="1">
    <citation type="journal article" date="2019" name="Mol. Biol. Evol.">
        <title>Blast fungal genomes show frequent chromosomal changes, gene gains and losses, and effector gene turnover.</title>
        <authorList>
            <person name="Gomez Luciano L.B."/>
            <person name="Jason Tsai I."/>
            <person name="Chuma I."/>
            <person name="Tosa Y."/>
            <person name="Chen Y.H."/>
            <person name="Li J.Y."/>
            <person name="Li M.Y."/>
            <person name="Jade Lu M.Y."/>
            <person name="Nakayashiki H."/>
            <person name="Li W.H."/>
        </authorList>
    </citation>
    <scope>NUCLEOTIDE SEQUENCE [LARGE SCALE GENOMIC DNA]</scope>
    <source>
        <strain evidence="2 3">NI907</strain>
    </source>
</reference>
<accession>A0A6P8AZ01</accession>
<dbReference type="AlphaFoldDB" id="A0A6P8AZ01"/>
<dbReference type="Proteomes" id="UP000515153">
    <property type="component" value="Chromosome VII"/>
</dbReference>
<keyword evidence="1" id="KW-0732">Signal</keyword>
<feature type="signal peptide" evidence="1">
    <location>
        <begin position="1"/>
        <end position="19"/>
    </location>
</feature>
<evidence type="ECO:0000313" key="3">
    <source>
        <dbReference type="RefSeq" id="XP_030980143.1"/>
    </source>
</evidence>
<name>A0A6P8AZ01_PYRGI</name>
<keyword evidence="2" id="KW-1185">Reference proteome</keyword>
<evidence type="ECO:0000256" key="1">
    <source>
        <dbReference type="SAM" id="SignalP"/>
    </source>
</evidence>
<organism evidence="2 3">
    <name type="scientific">Pyricularia grisea</name>
    <name type="common">Crabgrass-specific blast fungus</name>
    <name type="synonym">Magnaporthe grisea</name>
    <dbReference type="NCBI Taxonomy" id="148305"/>
    <lineage>
        <taxon>Eukaryota</taxon>
        <taxon>Fungi</taxon>
        <taxon>Dikarya</taxon>
        <taxon>Ascomycota</taxon>
        <taxon>Pezizomycotina</taxon>
        <taxon>Sordariomycetes</taxon>
        <taxon>Sordariomycetidae</taxon>
        <taxon>Magnaporthales</taxon>
        <taxon>Pyriculariaceae</taxon>
        <taxon>Pyricularia</taxon>
    </lineage>
</organism>
<gene>
    <name evidence="3" type="ORF">PgNI_10937</name>
</gene>
<evidence type="ECO:0008006" key="4">
    <source>
        <dbReference type="Google" id="ProtNLM"/>
    </source>
</evidence>
<reference evidence="3" key="3">
    <citation type="submission" date="2025-08" db="UniProtKB">
        <authorList>
            <consortium name="RefSeq"/>
        </authorList>
    </citation>
    <scope>IDENTIFICATION</scope>
    <source>
        <strain evidence="3">NI907</strain>
    </source>
</reference>
<protein>
    <recommendedName>
        <fullName evidence="4">C2H2-type domain-containing protein</fullName>
    </recommendedName>
</protein>
<dbReference type="KEGG" id="pgri:PgNI_10937"/>
<proteinExistence type="predicted"/>
<sequence length="112" mass="12090">MQIFNIVQVLGLLAVGASALPTSGACPPQCLNAAGAKPGNIQARSAPTTQYPRANQGYPTYGHAKAWRCDKCNFTRQSKDSVNAHLEHYHGIPEENVGAYVSETTVRDNRGY</sequence>
<evidence type="ECO:0000313" key="2">
    <source>
        <dbReference type="Proteomes" id="UP000515153"/>
    </source>
</evidence>
<dbReference type="GeneID" id="41965816"/>
<feature type="chain" id="PRO_5028485683" description="C2H2-type domain-containing protein" evidence="1">
    <location>
        <begin position="20"/>
        <end position="112"/>
    </location>
</feature>